<comment type="caution">
    <text evidence="8">The sequence shown here is derived from an EMBL/GenBank/DDBJ whole genome shotgun (WGS) entry which is preliminary data.</text>
</comment>
<dbReference type="CDD" id="cd09857">
    <property type="entry name" value="PIN_EXO1"/>
    <property type="match status" value="1"/>
</dbReference>
<proteinExistence type="predicted"/>
<dbReference type="InterPro" id="IPR029060">
    <property type="entry name" value="PIN-like_dom_sf"/>
</dbReference>
<dbReference type="OMA" id="FSEARKC"/>
<evidence type="ECO:0000313" key="8">
    <source>
        <dbReference type="EMBL" id="EFA76475.1"/>
    </source>
</evidence>
<dbReference type="PRINTS" id="PR00853">
    <property type="entry name" value="XPGRADSUPER"/>
</dbReference>
<dbReference type="InterPro" id="IPR006086">
    <property type="entry name" value="XPG-I_dom"/>
</dbReference>
<dbReference type="InterPro" id="IPR019974">
    <property type="entry name" value="XPG_CS"/>
</dbReference>
<comment type="subcellular location">
    <subcellularLocation>
        <location evidence="1">Nucleus</location>
    </subcellularLocation>
</comment>
<dbReference type="GO" id="GO:0004527">
    <property type="term" value="F:exonuclease activity"/>
    <property type="evidence" value="ECO:0007669"/>
    <property type="project" value="UniProtKB-KW"/>
</dbReference>
<dbReference type="PANTHER" id="PTHR11081">
    <property type="entry name" value="FLAP ENDONUCLEASE FAMILY MEMBER"/>
    <property type="match status" value="1"/>
</dbReference>
<protein>
    <submittedName>
        <fullName evidence="8">5'3'-exonuclease N-and I-domain-containing protein</fullName>
    </submittedName>
</protein>
<dbReference type="FunFam" id="3.40.50.1010:FF:000002">
    <property type="entry name" value="Exonuclease 1, putative"/>
    <property type="match status" value="1"/>
</dbReference>
<keyword evidence="8" id="KW-0269">Exonuclease</keyword>
<dbReference type="AlphaFoldDB" id="D3BQQ5"/>
<dbReference type="GO" id="GO:0046872">
    <property type="term" value="F:metal ion binding"/>
    <property type="evidence" value="ECO:0007669"/>
    <property type="project" value="InterPro"/>
</dbReference>
<evidence type="ECO:0000259" key="6">
    <source>
        <dbReference type="SMART" id="SM00484"/>
    </source>
</evidence>
<dbReference type="SMART" id="SM00484">
    <property type="entry name" value="XPGI"/>
    <property type="match status" value="1"/>
</dbReference>
<evidence type="ECO:0000256" key="4">
    <source>
        <dbReference type="ARBA" id="ARBA00023242"/>
    </source>
</evidence>
<dbReference type="SMART" id="SM00485">
    <property type="entry name" value="XPGN"/>
    <property type="match status" value="1"/>
</dbReference>
<evidence type="ECO:0000256" key="3">
    <source>
        <dbReference type="ARBA" id="ARBA00023204"/>
    </source>
</evidence>
<dbReference type="Proteomes" id="UP000001396">
    <property type="component" value="Unassembled WGS sequence"/>
</dbReference>
<keyword evidence="9" id="KW-1185">Reference proteome</keyword>
<dbReference type="InterPro" id="IPR006085">
    <property type="entry name" value="XPG_DNA_repair_N"/>
</dbReference>
<dbReference type="Gene3D" id="3.40.50.1010">
    <property type="entry name" value="5'-nuclease"/>
    <property type="match status" value="1"/>
</dbReference>
<dbReference type="Pfam" id="PF00752">
    <property type="entry name" value="XPG_N"/>
    <property type="match status" value="1"/>
</dbReference>
<dbReference type="EMBL" id="ADBJ01000047">
    <property type="protein sequence ID" value="EFA76475.1"/>
    <property type="molecule type" value="Genomic_DNA"/>
</dbReference>
<dbReference type="GeneID" id="31365712"/>
<dbReference type="RefSeq" id="XP_020428607.1">
    <property type="nucleotide sequence ID" value="XM_020581022.1"/>
</dbReference>
<dbReference type="GO" id="GO:0017108">
    <property type="term" value="F:5'-flap endonuclease activity"/>
    <property type="evidence" value="ECO:0007669"/>
    <property type="project" value="TreeGrafter"/>
</dbReference>
<keyword evidence="4" id="KW-0539">Nucleus</keyword>
<evidence type="ECO:0000256" key="5">
    <source>
        <dbReference type="PROSITE-ProRule" id="PRU00339"/>
    </source>
</evidence>
<organism evidence="8 9">
    <name type="scientific">Heterostelium pallidum (strain ATCC 26659 / Pp 5 / PN500)</name>
    <name type="common">Cellular slime mold</name>
    <name type="synonym">Polysphondylium pallidum</name>
    <dbReference type="NCBI Taxonomy" id="670386"/>
    <lineage>
        <taxon>Eukaryota</taxon>
        <taxon>Amoebozoa</taxon>
        <taxon>Evosea</taxon>
        <taxon>Eumycetozoa</taxon>
        <taxon>Dictyostelia</taxon>
        <taxon>Acytosteliales</taxon>
        <taxon>Acytosteliaceae</taxon>
        <taxon>Heterostelium</taxon>
    </lineage>
</organism>
<dbReference type="SUPFAM" id="SSF88723">
    <property type="entry name" value="PIN domain-like"/>
    <property type="match status" value="1"/>
</dbReference>
<keyword evidence="8" id="KW-0378">Hydrolase</keyword>
<dbReference type="InterPro" id="IPR019734">
    <property type="entry name" value="TPR_rpt"/>
</dbReference>
<feature type="repeat" description="TPR" evidence="5">
    <location>
        <begin position="96"/>
        <end position="129"/>
    </location>
</feature>
<reference evidence="8 9" key="1">
    <citation type="journal article" date="2011" name="Genome Res.">
        <title>Phylogeny-wide analysis of social amoeba genomes highlights ancient origins for complex intercellular communication.</title>
        <authorList>
            <person name="Heidel A.J."/>
            <person name="Lawal H.M."/>
            <person name="Felder M."/>
            <person name="Schilde C."/>
            <person name="Helps N.R."/>
            <person name="Tunggal B."/>
            <person name="Rivero F."/>
            <person name="John U."/>
            <person name="Schleicher M."/>
            <person name="Eichinger L."/>
            <person name="Platzer M."/>
            <person name="Noegel A.A."/>
            <person name="Schaap P."/>
            <person name="Gloeckner G."/>
        </authorList>
    </citation>
    <scope>NUCLEOTIDE SEQUENCE [LARGE SCALE GENOMIC DNA]</scope>
    <source>
        <strain evidence="9">ATCC 26659 / Pp 5 / PN500</strain>
    </source>
</reference>
<dbReference type="GO" id="GO:0006281">
    <property type="term" value="P:DNA repair"/>
    <property type="evidence" value="ECO:0007669"/>
    <property type="project" value="UniProtKB-KW"/>
</dbReference>
<dbReference type="Pfam" id="PF00867">
    <property type="entry name" value="XPG_I"/>
    <property type="match status" value="1"/>
</dbReference>
<name>D3BQQ5_HETP5</name>
<feature type="domain" description="XPG N-terminal" evidence="7">
    <location>
        <begin position="1"/>
        <end position="99"/>
    </location>
</feature>
<dbReference type="PROSITE" id="PS50005">
    <property type="entry name" value="TPR"/>
    <property type="match status" value="1"/>
</dbReference>
<keyword evidence="8" id="KW-0540">Nuclease</keyword>
<dbReference type="InterPro" id="IPR044752">
    <property type="entry name" value="PIN-like_EXO1"/>
</dbReference>
<feature type="domain" description="XPG-I" evidence="6">
    <location>
        <begin position="138"/>
        <end position="188"/>
    </location>
</feature>
<keyword evidence="3" id="KW-0234">DNA repair</keyword>
<keyword evidence="5" id="KW-0802">TPR repeat</keyword>
<evidence type="ECO:0000259" key="7">
    <source>
        <dbReference type="SMART" id="SM00485"/>
    </source>
</evidence>
<dbReference type="InterPro" id="IPR006084">
    <property type="entry name" value="XPG/Rad2"/>
</dbReference>
<dbReference type="PANTHER" id="PTHR11081:SF65">
    <property type="entry name" value="DNA DAMAGE-INDUCIBLE PROTEIN DIN7-RELATED"/>
    <property type="match status" value="1"/>
</dbReference>
<evidence type="ECO:0000313" key="9">
    <source>
        <dbReference type="Proteomes" id="UP000001396"/>
    </source>
</evidence>
<gene>
    <name evidence="8" type="ORF">PPL_10241</name>
</gene>
<dbReference type="STRING" id="670386.D3BQQ5"/>
<accession>D3BQQ5</accession>
<keyword evidence="2" id="KW-0227">DNA damage</keyword>
<evidence type="ECO:0000256" key="1">
    <source>
        <dbReference type="ARBA" id="ARBA00004123"/>
    </source>
</evidence>
<dbReference type="GO" id="GO:0005634">
    <property type="term" value="C:nucleus"/>
    <property type="evidence" value="ECO:0007669"/>
    <property type="project" value="UniProtKB-SubCell"/>
</dbReference>
<dbReference type="InParanoid" id="D3BQQ5"/>
<dbReference type="PROSITE" id="PS00842">
    <property type="entry name" value="XPG_2"/>
    <property type="match status" value="1"/>
</dbReference>
<sequence length="188" mass="21066">MGIAGLLKLLSPVTKRIHISEYANKRIAIDGYCWLHKAVYSCSQELCMNIPTTKFINYCISLINMLKQNKVIPVIVFDGGALPNKKVTEDERRGKREHMKAMAHAYLMEGNAAEANRCFQKAVDVTPTMAFLLIKVLRQMNIEYLVAPYEADAQLAYLAVTGQVDAVLTEDSDLVAYGTPNVNIYQFT</sequence>
<evidence type="ECO:0000256" key="2">
    <source>
        <dbReference type="ARBA" id="ARBA00022763"/>
    </source>
</evidence>